<keyword evidence="2" id="KW-0969">Cilium</keyword>
<evidence type="ECO:0000259" key="1">
    <source>
        <dbReference type="Pfam" id="PF00700"/>
    </source>
</evidence>
<accession>A0ABV7S2A1</accession>
<reference evidence="3" key="1">
    <citation type="journal article" date="2019" name="Int. J. Syst. Evol. Microbiol.">
        <title>The Global Catalogue of Microorganisms (GCM) 10K type strain sequencing project: providing services to taxonomists for standard genome sequencing and annotation.</title>
        <authorList>
            <consortium name="The Broad Institute Genomics Platform"/>
            <consortium name="The Broad Institute Genome Sequencing Center for Infectious Disease"/>
            <person name="Wu L."/>
            <person name="Ma J."/>
        </authorList>
    </citation>
    <scope>NUCLEOTIDE SEQUENCE [LARGE SCALE GENOMIC DNA]</scope>
    <source>
        <strain evidence="3">VKM B-3226</strain>
    </source>
</reference>
<keyword evidence="2" id="KW-0966">Cell projection</keyword>
<dbReference type="Pfam" id="PF00700">
    <property type="entry name" value="Flagellin_C"/>
    <property type="match status" value="1"/>
</dbReference>
<keyword evidence="3" id="KW-1185">Reference proteome</keyword>
<dbReference type="SUPFAM" id="SSF64518">
    <property type="entry name" value="Phase 1 flagellin"/>
    <property type="match status" value="1"/>
</dbReference>
<organism evidence="2 3">
    <name type="scientific">Paracoccus simplex</name>
    <dbReference type="NCBI Taxonomy" id="2086346"/>
    <lineage>
        <taxon>Bacteria</taxon>
        <taxon>Pseudomonadati</taxon>
        <taxon>Pseudomonadota</taxon>
        <taxon>Alphaproteobacteria</taxon>
        <taxon>Rhodobacterales</taxon>
        <taxon>Paracoccaceae</taxon>
        <taxon>Paracoccus</taxon>
    </lineage>
</organism>
<comment type="caution">
    <text evidence="2">The sequence shown here is derived from an EMBL/GenBank/DDBJ whole genome shotgun (WGS) entry which is preliminary data.</text>
</comment>
<dbReference type="RefSeq" id="WP_379029703.1">
    <property type="nucleotide sequence ID" value="NZ_JBHRXE010000020.1"/>
</dbReference>
<evidence type="ECO:0000313" key="2">
    <source>
        <dbReference type="EMBL" id="MFC3569605.1"/>
    </source>
</evidence>
<protein>
    <submittedName>
        <fullName evidence="2">Flagellin</fullName>
    </submittedName>
</protein>
<proteinExistence type="predicted"/>
<sequence length="339" mass="35923">MTSFNSIGDLSRTFQLRLGQSTLKSKLDSLTQEMMTGVKSDIPAALGGDLSRISHIETRLKMLDSYQLNVSEAGIQFSGMQTVLEGIQTTVDDLGPQLLSEVSSSGDNDLRARLGDIALSFRSMVDSLNTSIAGRHAFSGSRTQTAPLGDFDAMMAELGTTVAGATSASAIAARIDSWFDTPAGGGGFADTIYQGEDTGTTELAVSPDRRVSMGFTANSAELRDTLKGMAIMAYAAENDATIDATSLRELFTEAGSRLVKGSVGLIRARADLGQRQAAVAQAQTRNSAETTTLSVARTNLINADPYETATALEETEASIQSLYALTARLSRLNLTDYLS</sequence>
<evidence type="ECO:0000313" key="3">
    <source>
        <dbReference type="Proteomes" id="UP001595596"/>
    </source>
</evidence>
<feature type="domain" description="Flagellin C-terminal" evidence="1">
    <location>
        <begin position="267"/>
        <end position="338"/>
    </location>
</feature>
<dbReference type="Proteomes" id="UP001595596">
    <property type="component" value="Unassembled WGS sequence"/>
</dbReference>
<dbReference type="EMBL" id="JBHRXE010000020">
    <property type="protein sequence ID" value="MFC3569605.1"/>
    <property type="molecule type" value="Genomic_DNA"/>
</dbReference>
<name>A0ABV7S2A1_9RHOB</name>
<dbReference type="InterPro" id="IPR046358">
    <property type="entry name" value="Flagellin_C"/>
</dbReference>
<keyword evidence="2" id="KW-0282">Flagellum</keyword>
<gene>
    <name evidence="2" type="ORF">ACFOMP_09090</name>
</gene>